<comment type="similarity">
    <text evidence="1">Belongs to the multicopper oxidase family.</text>
</comment>
<feature type="compositionally biased region" description="Polar residues" evidence="3">
    <location>
        <begin position="42"/>
        <end position="57"/>
    </location>
</feature>
<feature type="compositionally biased region" description="Basic residues" evidence="3">
    <location>
        <begin position="594"/>
        <end position="608"/>
    </location>
</feature>
<dbReference type="Pfam" id="PF07732">
    <property type="entry name" value="Cu-oxidase_3"/>
    <property type="match status" value="1"/>
</dbReference>
<dbReference type="InterPro" id="IPR011707">
    <property type="entry name" value="Cu-oxidase-like_N"/>
</dbReference>
<feature type="domain" description="Plastocyanin-like" evidence="8">
    <location>
        <begin position="93"/>
        <end position="206"/>
    </location>
</feature>
<evidence type="ECO:0000259" key="6">
    <source>
        <dbReference type="Pfam" id="PF00394"/>
    </source>
</evidence>
<evidence type="ECO:0000256" key="3">
    <source>
        <dbReference type="SAM" id="MobiDB-lite"/>
    </source>
</evidence>
<feature type="domain" description="Plastocyanin-like" evidence="6">
    <location>
        <begin position="217"/>
        <end position="361"/>
    </location>
</feature>
<feature type="transmembrane region" description="Helical" evidence="4">
    <location>
        <begin position="645"/>
        <end position="667"/>
    </location>
</feature>
<feature type="compositionally biased region" description="Low complexity" evidence="3">
    <location>
        <begin position="561"/>
        <end position="578"/>
    </location>
</feature>
<keyword evidence="4" id="KW-0472">Membrane</keyword>
<dbReference type="SUPFAM" id="SSF49503">
    <property type="entry name" value="Cupredoxins"/>
    <property type="match status" value="3"/>
</dbReference>
<dbReference type="CDD" id="cd13854">
    <property type="entry name" value="CuRO_1_MaLCC_like"/>
    <property type="match status" value="1"/>
</dbReference>
<feature type="compositionally biased region" description="Low complexity" evidence="3">
    <location>
        <begin position="29"/>
        <end position="41"/>
    </location>
</feature>
<evidence type="ECO:0000256" key="5">
    <source>
        <dbReference type="SAM" id="SignalP"/>
    </source>
</evidence>
<evidence type="ECO:0000313" key="10">
    <source>
        <dbReference type="Proteomes" id="UP001456524"/>
    </source>
</evidence>
<keyword evidence="10" id="KW-1185">Reference proteome</keyword>
<protein>
    <submittedName>
        <fullName evidence="9">Cupredoxin</fullName>
    </submittedName>
</protein>
<dbReference type="InterPro" id="IPR011706">
    <property type="entry name" value="Cu-oxidase_C"/>
</dbReference>
<organism evidence="9 10">
    <name type="scientific">Phyllosticta citrichinensis</name>
    <dbReference type="NCBI Taxonomy" id="1130410"/>
    <lineage>
        <taxon>Eukaryota</taxon>
        <taxon>Fungi</taxon>
        <taxon>Dikarya</taxon>
        <taxon>Ascomycota</taxon>
        <taxon>Pezizomycotina</taxon>
        <taxon>Dothideomycetes</taxon>
        <taxon>Dothideomycetes incertae sedis</taxon>
        <taxon>Botryosphaeriales</taxon>
        <taxon>Phyllostictaceae</taxon>
        <taxon>Phyllosticta</taxon>
    </lineage>
</organism>
<accession>A0ABR1XQR3</accession>
<keyword evidence="4" id="KW-1133">Transmembrane helix</keyword>
<evidence type="ECO:0000256" key="4">
    <source>
        <dbReference type="SAM" id="Phobius"/>
    </source>
</evidence>
<proteinExistence type="inferred from homology"/>
<dbReference type="InterPro" id="IPR008972">
    <property type="entry name" value="Cupredoxin"/>
</dbReference>
<evidence type="ECO:0000313" key="9">
    <source>
        <dbReference type="EMBL" id="KAK8163969.1"/>
    </source>
</evidence>
<reference evidence="9 10" key="1">
    <citation type="journal article" date="2022" name="G3 (Bethesda)">
        <title>Enemy or ally: a genomic approach to elucidate the lifestyle of Phyllosticta citrichinaensis.</title>
        <authorList>
            <person name="Buijs V.A."/>
            <person name="Groenewald J.Z."/>
            <person name="Haridas S."/>
            <person name="LaButti K.M."/>
            <person name="Lipzen A."/>
            <person name="Martin F.M."/>
            <person name="Barry K."/>
            <person name="Grigoriev I.V."/>
            <person name="Crous P.W."/>
            <person name="Seidl M.F."/>
        </authorList>
    </citation>
    <scope>NUCLEOTIDE SEQUENCE [LARGE SCALE GENOMIC DNA]</scope>
    <source>
        <strain evidence="9 10">CBS 129764</strain>
    </source>
</reference>
<feature type="chain" id="PRO_5045598009" evidence="5">
    <location>
        <begin position="19"/>
        <end position="724"/>
    </location>
</feature>
<keyword evidence="5" id="KW-0732">Signal</keyword>
<dbReference type="PANTHER" id="PTHR11709">
    <property type="entry name" value="MULTI-COPPER OXIDASE"/>
    <property type="match status" value="1"/>
</dbReference>
<dbReference type="CDD" id="cd13880">
    <property type="entry name" value="CuRO_2_MaLCC_like"/>
    <property type="match status" value="1"/>
</dbReference>
<keyword evidence="4" id="KW-0812">Transmembrane</keyword>
<evidence type="ECO:0000259" key="7">
    <source>
        <dbReference type="Pfam" id="PF07731"/>
    </source>
</evidence>
<dbReference type="PANTHER" id="PTHR11709:SF502">
    <property type="entry name" value="MULTICOPPER OXIDASE"/>
    <property type="match status" value="1"/>
</dbReference>
<sequence length="724" mass="79907">MWTSLLANVLLFGSLAVAYPQASVTGNGTSPSSTLATATPSKNTTSNAPTATCTGNTASDRSQWCDYDLSTNYYEEVPNTGVTVEYWFDVVNMDAAPDGFSRPIMAVNGTVPGPAIECSWGDTVVVHVRNSLTNGNGTGIHWHGIRQNWTNYEDGVPSVTQCPIAPGDSMTYKWRATAYGSTWYHSHFSLQAWEGVFGPITIHGPASSNYDVDLGHLMLSDWSHQTSFELYSYAQTQGPPPIDNGLLNGVNVWNNSGTLEGSRWETNVSSGSSYRLRLVNTAIDTHYKFGIDNHTLTVIAMDLVPINPYTTDVLDITMGQRYDVIVNADQGSGDYWVRAVPQSSCSSNNNPDDIRGILRYDASSTATPTTTPYTKFNNTLCVDEPYESLVPYMSVSPTNPTTGGDDLDVTVGTVNNLFKWYISNRTYEVPWEDPTLESIYNNDTNWSDNDHVVTLDQVNEWVYFIIETSQGVPHPMHLHGHDFWVLATGNTTYDSSVALNTANPPRRDTVNLPTIGYVVIAFLTDNPGAWLMHCHIGWVSLTLVLGTQALMAANTHRSTQAKASPCSSSSGPAKSATGESTSSTRSAMRGTRMWQKKTSSRTTRACRKPRSPLHPFVFIPAFLYPLFFLLGVRRTAWPGLETFDIYYFFSVRFYSFAAFFPSSVVLWRGSQKDVWSRATEISFVRQLDHADWTGAESFGPGTVYNEPHSSTADLLFCIPSSQDL</sequence>
<gene>
    <name evidence="9" type="ORF">IWX90DRAFT_245501</name>
</gene>
<keyword evidence="2" id="KW-0186">Copper</keyword>
<dbReference type="CDD" id="cd13901">
    <property type="entry name" value="CuRO_3_MaLCC_like"/>
    <property type="match status" value="1"/>
</dbReference>
<evidence type="ECO:0000256" key="1">
    <source>
        <dbReference type="ARBA" id="ARBA00010609"/>
    </source>
</evidence>
<dbReference type="InterPro" id="IPR045087">
    <property type="entry name" value="Cu-oxidase_fam"/>
</dbReference>
<dbReference type="InterPro" id="IPR001117">
    <property type="entry name" value="Cu-oxidase_2nd"/>
</dbReference>
<feature type="signal peptide" evidence="5">
    <location>
        <begin position="1"/>
        <end position="18"/>
    </location>
</feature>
<feature type="region of interest" description="Disordered" evidence="3">
    <location>
        <begin position="561"/>
        <end position="608"/>
    </location>
</feature>
<feature type="domain" description="Plastocyanin-like" evidence="7">
    <location>
        <begin position="433"/>
        <end position="538"/>
    </location>
</feature>
<evidence type="ECO:0000259" key="8">
    <source>
        <dbReference type="Pfam" id="PF07732"/>
    </source>
</evidence>
<dbReference type="EMBL" id="JBBWUH010000006">
    <property type="protein sequence ID" value="KAK8163969.1"/>
    <property type="molecule type" value="Genomic_DNA"/>
</dbReference>
<feature type="region of interest" description="Disordered" evidence="3">
    <location>
        <begin position="23"/>
        <end position="57"/>
    </location>
</feature>
<dbReference type="Pfam" id="PF07731">
    <property type="entry name" value="Cu-oxidase_2"/>
    <property type="match status" value="1"/>
</dbReference>
<name>A0ABR1XQR3_9PEZI</name>
<dbReference type="Gene3D" id="2.60.40.420">
    <property type="entry name" value="Cupredoxins - blue copper proteins"/>
    <property type="match status" value="3"/>
</dbReference>
<feature type="transmembrane region" description="Helical" evidence="4">
    <location>
        <begin position="530"/>
        <end position="553"/>
    </location>
</feature>
<dbReference type="Pfam" id="PF00394">
    <property type="entry name" value="Cu-oxidase"/>
    <property type="match status" value="1"/>
</dbReference>
<evidence type="ECO:0000256" key="2">
    <source>
        <dbReference type="ARBA" id="ARBA00023008"/>
    </source>
</evidence>
<feature type="transmembrane region" description="Helical" evidence="4">
    <location>
        <begin position="613"/>
        <end position="633"/>
    </location>
</feature>
<comment type="caution">
    <text evidence="9">The sequence shown here is derived from an EMBL/GenBank/DDBJ whole genome shotgun (WGS) entry which is preliminary data.</text>
</comment>
<dbReference type="Proteomes" id="UP001456524">
    <property type="component" value="Unassembled WGS sequence"/>
</dbReference>